<dbReference type="STRING" id="1469647.BC351_23995"/>
<dbReference type="InterPro" id="IPR009695">
    <property type="entry name" value="Diacylglyc_glucosyltr_N"/>
</dbReference>
<keyword evidence="3" id="KW-0328">Glycosyltransferase</keyword>
<dbReference type="PANTHER" id="PTHR43025:SF3">
    <property type="entry name" value="MONOGALACTOSYLDIACYLGLYCEROL SYNTHASE 1, CHLOROPLASTIC"/>
    <property type="match status" value="1"/>
</dbReference>
<evidence type="ECO:0008006" key="9">
    <source>
        <dbReference type="Google" id="ProtNLM"/>
    </source>
</evidence>
<evidence type="ECO:0000256" key="3">
    <source>
        <dbReference type="ARBA" id="ARBA00022676"/>
    </source>
</evidence>
<dbReference type="GO" id="GO:0016758">
    <property type="term" value="F:hexosyltransferase activity"/>
    <property type="evidence" value="ECO:0007669"/>
    <property type="project" value="InterPro"/>
</dbReference>
<dbReference type="PANTHER" id="PTHR43025">
    <property type="entry name" value="MONOGALACTOSYLDIACYLGLYCEROL SYNTHASE"/>
    <property type="match status" value="1"/>
</dbReference>
<dbReference type="EMBL" id="MBTG01000010">
    <property type="protein sequence ID" value="OPH58415.1"/>
    <property type="molecule type" value="Genomic_DNA"/>
</dbReference>
<dbReference type="Pfam" id="PF06925">
    <property type="entry name" value="MGDG_synth"/>
    <property type="match status" value="1"/>
</dbReference>
<keyword evidence="8" id="KW-1185">Reference proteome</keyword>
<feature type="domain" description="Diacylglycerol glucosyltransferase N-terminal" evidence="6">
    <location>
        <begin position="21"/>
        <end position="181"/>
    </location>
</feature>
<proteinExistence type="inferred from homology"/>
<name>A0A1V4HMR0_9BACL</name>
<dbReference type="InterPro" id="IPR050519">
    <property type="entry name" value="Glycosyltransf_28_UgtP"/>
</dbReference>
<evidence type="ECO:0000259" key="6">
    <source>
        <dbReference type="Pfam" id="PF06925"/>
    </source>
</evidence>
<evidence type="ECO:0000256" key="4">
    <source>
        <dbReference type="ARBA" id="ARBA00022679"/>
    </source>
</evidence>
<dbReference type="SUPFAM" id="SSF53756">
    <property type="entry name" value="UDP-Glycosyltransferase/glycogen phosphorylase"/>
    <property type="match status" value="1"/>
</dbReference>
<reference evidence="8" key="1">
    <citation type="submission" date="2016-07" db="EMBL/GenBank/DDBJ databases">
        <authorList>
            <person name="Florea S."/>
            <person name="Webb J.S."/>
            <person name="Jaromczyk J."/>
            <person name="Schardl C.L."/>
        </authorList>
    </citation>
    <scope>NUCLEOTIDE SEQUENCE [LARGE SCALE GENOMIC DNA]</scope>
    <source>
        <strain evidence="8">CY1</strain>
    </source>
</reference>
<comment type="similarity">
    <text evidence="2">Belongs to the glycosyltransferase 28 family.</text>
</comment>
<evidence type="ECO:0000313" key="8">
    <source>
        <dbReference type="Proteomes" id="UP000190626"/>
    </source>
</evidence>
<evidence type="ECO:0000259" key="5">
    <source>
        <dbReference type="Pfam" id="PF04101"/>
    </source>
</evidence>
<comment type="caution">
    <text evidence="7">The sequence shown here is derived from an EMBL/GenBank/DDBJ whole genome shotgun (WGS) entry which is preliminary data.</text>
</comment>
<accession>A0A1V4HMR0</accession>
<sequence>MNQLPRILLLTASYGAGHLLASYAIKEYCLHYGLAHVQIIDLMKEAHPLLNKISTAVYMGSFHAARFGINYYGWSYYLTQKTNPSSPVLAGLNRLGNRQLVNIIRKEQPDAIINTFPYGSAPVVGHSLGIPTFTIITDFLMHARWLHPDINKFYVATDDLKQDMMNRGVHKELIEVTGIPIREAFERHSYPNENKRKKMILLLAGSHSEHHLISEMIRKLLALKGNHITIVCGRNTKLEQFLHHQFGGVSEITILGFIDQMNELMASAACIISKAGGITLAESLALKIPVFIFRPFAGQEMDNATYFSKKGVAFISYHIYELVNQIQDYLSNDVYASQIKSRMEIFHRERAAERIVKDVIKHILGYNKRISAPSS</sequence>
<organism evidence="7 8">
    <name type="scientific">Paenibacillus ferrarius</name>
    <dbReference type="NCBI Taxonomy" id="1469647"/>
    <lineage>
        <taxon>Bacteria</taxon>
        <taxon>Bacillati</taxon>
        <taxon>Bacillota</taxon>
        <taxon>Bacilli</taxon>
        <taxon>Bacillales</taxon>
        <taxon>Paenibacillaceae</taxon>
        <taxon>Paenibacillus</taxon>
    </lineage>
</organism>
<gene>
    <name evidence="7" type="ORF">BC351_23995</name>
</gene>
<keyword evidence="4" id="KW-0808">Transferase</keyword>
<evidence type="ECO:0000313" key="7">
    <source>
        <dbReference type="EMBL" id="OPH58415.1"/>
    </source>
</evidence>
<dbReference type="Proteomes" id="UP000190626">
    <property type="component" value="Unassembled WGS sequence"/>
</dbReference>
<protein>
    <recommendedName>
        <fullName evidence="9">Galactosyldiacylglycerol synthase</fullName>
    </recommendedName>
</protein>
<dbReference type="OrthoDB" id="9815663at2"/>
<dbReference type="AlphaFoldDB" id="A0A1V4HMR0"/>
<dbReference type="GO" id="GO:0016020">
    <property type="term" value="C:membrane"/>
    <property type="evidence" value="ECO:0007669"/>
    <property type="project" value="UniProtKB-SubCell"/>
</dbReference>
<dbReference type="InterPro" id="IPR007235">
    <property type="entry name" value="Glyco_trans_28_C"/>
</dbReference>
<dbReference type="RefSeq" id="WP_079412305.1">
    <property type="nucleotide sequence ID" value="NZ_MBTG01000010.1"/>
</dbReference>
<evidence type="ECO:0000256" key="1">
    <source>
        <dbReference type="ARBA" id="ARBA00004370"/>
    </source>
</evidence>
<feature type="domain" description="Glycosyl transferase family 28 C-terminal" evidence="5">
    <location>
        <begin position="199"/>
        <end position="341"/>
    </location>
</feature>
<comment type="subcellular location">
    <subcellularLocation>
        <location evidence="1">Membrane</location>
    </subcellularLocation>
</comment>
<dbReference type="Gene3D" id="3.40.50.2000">
    <property type="entry name" value="Glycogen Phosphorylase B"/>
    <property type="match status" value="2"/>
</dbReference>
<dbReference type="Pfam" id="PF04101">
    <property type="entry name" value="Glyco_tran_28_C"/>
    <property type="match status" value="1"/>
</dbReference>
<evidence type="ECO:0000256" key="2">
    <source>
        <dbReference type="ARBA" id="ARBA00006962"/>
    </source>
</evidence>
<dbReference type="GO" id="GO:0009247">
    <property type="term" value="P:glycolipid biosynthetic process"/>
    <property type="evidence" value="ECO:0007669"/>
    <property type="project" value="InterPro"/>
</dbReference>